<evidence type="ECO:0000313" key="2">
    <source>
        <dbReference type="Proteomes" id="UP000054359"/>
    </source>
</evidence>
<dbReference type="AlphaFoldDB" id="A0A087T5H7"/>
<reference evidence="1 2" key="1">
    <citation type="submission" date="2013-11" db="EMBL/GenBank/DDBJ databases">
        <title>Genome sequencing of Stegodyphus mimosarum.</title>
        <authorList>
            <person name="Bechsgaard J."/>
        </authorList>
    </citation>
    <scope>NUCLEOTIDE SEQUENCE [LARGE SCALE GENOMIC DNA]</scope>
</reference>
<dbReference type="EMBL" id="KK113510">
    <property type="protein sequence ID" value="KFM60366.1"/>
    <property type="molecule type" value="Genomic_DNA"/>
</dbReference>
<evidence type="ECO:0000313" key="1">
    <source>
        <dbReference type="EMBL" id="KFM60366.1"/>
    </source>
</evidence>
<organism evidence="1 2">
    <name type="scientific">Stegodyphus mimosarum</name>
    <name type="common">African social velvet spider</name>
    <dbReference type="NCBI Taxonomy" id="407821"/>
    <lineage>
        <taxon>Eukaryota</taxon>
        <taxon>Metazoa</taxon>
        <taxon>Ecdysozoa</taxon>
        <taxon>Arthropoda</taxon>
        <taxon>Chelicerata</taxon>
        <taxon>Arachnida</taxon>
        <taxon>Araneae</taxon>
        <taxon>Araneomorphae</taxon>
        <taxon>Entelegynae</taxon>
        <taxon>Eresoidea</taxon>
        <taxon>Eresidae</taxon>
        <taxon>Stegodyphus</taxon>
    </lineage>
</organism>
<gene>
    <name evidence="1" type="ORF">X975_01212</name>
</gene>
<proteinExistence type="predicted"/>
<keyword evidence="2" id="KW-1185">Reference proteome</keyword>
<protein>
    <submittedName>
        <fullName evidence="1">Uncharacterized protein</fullName>
    </submittedName>
</protein>
<dbReference type="Proteomes" id="UP000054359">
    <property type="component" value="Unassembled WGS sequence"/>
</dbReference>
<feature type="non-terminal residue" evidence="1">
    <location>
        <position position="117"/>
    </location>
</feature>
<dbReference type="OrthoDB" id="6436723at2759"/>
<accession>A0A087T5H7</accession>
<sequence>MLLPYPYTTDCRNYTQEWISNNKRSPRSKEICEAMCEKKRTITSISECDCLSLRMYQGDAFLLKHLCNNTCEHSLRVRQDYDKNVCLESCKDNCEKWRYIYTIQAVHTSFPGSMAGK</sequence>
<name>A0A087T5H7_STEMI</name>